<dbReference type="FunFam" id="1.10.1040.50:FF:000006">
    <property type="entry name" value="Peroxisomal bifunctional enzyme"/>
    <property type="match status" value="1"/>
</dbReference>
<dbReference type="EMBL" id="BNAB01000036">
    <property type="protein sequence ID" value="GHE06269.1"/>
    <property type="molecule type" value="Genomic_DNA"/>
</dbReference>
<evidence type="ECO:0000313" key="18">
    <source>
        <dbReference type="Proteomes" id="UP000634647"/>
    </source>
</evidence>
<dbReference type="Pfam" id="PF00725">
    <property type="entry name" value="3HCDH"/>
    <property type="match status" value="2"/>
</dbReference>
<comment type="caution">
    <text evidence="15">The sequence shown here is derived from an EMBL/GenBank/DDBJ whole genome shotgun (WGS) entry which is preliminary data.</text>
</comment>
<dbReference type="InterPro" id="IPR029045">
    <property type="entry name" value="ClpP/crotonase-like_dom_sf"/>
</dbReference>
<evidence type="ECO:0000256" key="5">
    <source>
        <dbReference type="ARBA" id="ARBA00023002"/>
    </source>
</evidence>
<keyword evidence="11" id="KW-0511">Multifunctional enzyme</keyword>
<keyword evidence="10" id="KW-0456">Lyase</keyword>
<keyword evidence="8" id="KW-0576">Peroxisome</keyword>
<reference evidence="16 17" key="2">
    <citation type="submission" date="2016-10" db="EMBL/GenBank/DDBJ databases">
        <authorList>
            <person name="Varghese N."/>
            <person name="Submissions S."/>
        </authorList>
    </citation>
    <scope>NUCLEOTIDE SEQUENCE [LARGE SCALE GENOMIC DNA]</scope>
    <source>
        <strain evidence="16 17">DSM 24802</strain>
    </source>
</reference>
<reference evidence="15" key="1">
    <citation type="journal article" date="2014" name="Int. J. Syst. Evol. Microbiol.">
        <title>Complete genome sequence of Corynebacterium casei LMG S-19264T (=DSM 44701T), isolated from a smear-ripened cheese.</title>
        <authorList>
            <consortium name="US DOE Joint Genome Institute (JGI-PGF)"/>
            <person name="Walter F."/>
            <person name="Albersmeier A."/>
            <person name="Kalinowski J."/>
            <person name="Ruckert C."/>
        </authorList>
    </citation>
    <scope>NUCLEOTIDE SEQUENCE</scope>
    <source>
        <strain evidence="15">CGMCC 1.10859</strain>
    </source>
</reference>
<dbReference type="Gene3D" id="3.40.50.720">
    <property type="entry name" value="NAD(P)-binding Rossmann-like Domain"/>
    <property type="match status" value="1"/>
</dbReference>
<comment type="catalytic activity">
    <reaction evidence="12">
        <text>a (3S)-3-hydroxyacyl-CoA + NAD(+) = a 3-oxoacyl-CoA + NADH + H(+)</text>
        <dbReference type="Rhea" id="RHEA:22432"/>
        <dbReference type="ChEBI" id="CHEBI:15378"/>
        <dbReference type="ChEBI" id="CHEBI:57318"/>
        <dbReference type="ChEBI" id="CHEBI:57540"/>
        <dbReference type="ChEBI" id="CHEBI:57945"/>
        <dbReference type="ChEBI" id="CHEBI:90726"/>
        <dbReference type="EC" id="1.1.1.35"/>
    </reaction>
</comment>
<sequence length="696" mass="73651">MAEAVRWKISDGVMVVTVENPPVNALDHAARQGLLAAVDAAQAPEVKAIVITGAGSSVFAVGEEIAAASASDRVPLLADVLDRIETCGKLVVAALNGQALGGGLELALACHTRIALATARVGFPEVKLGLLPGAGGTQRTSRLCGAAEALKLMLDGAPIDAATAMAMGLLDGVVEEDLLDRAVILARMLINEGKPPSLTRDRREGFRDPQTYAAAIAAARAVERDSRLPAPERIIACVEAAILLPFEAGMAFERAAAEDLETSKPAAGLRHAARAEARAARIPEAGATPRPVGHAGVIGGGVMGSGIATALLGAGLRVTLVEVDEEALARGLSRIDDLHERAVARGQLSDTAREGEWARLAGATAIESLRSADIAIEAVPEDEALEAGIFRDLDRVMRPGAILATNTSCLDIDDLARVTSRPADVVGLRFFSPVQAMPLIEVVAGAQTAPEVVTTGFELARQLRKFAVRVRGGDGFIGDRIFSACGAAADFMLEDGATPAAVDRVMRDFGFPLGPYQVADMAGLDIAWARRQRLADSRDPSARYVAIGDRLCEAGRFGRKTGAGYYRYGEGSRMGAEDPAVTRIIEAERAAKGIVARNFDYDEIRDRCLYAMVNEGAKILSEGVALRPSDIDLVMLMGYGYPRLRGGPMKTADMIGLLAIRNRLRDWAGDEPFWTPSALLDEMIKEGRSFDDMNAD</sequence>
<dbReference type="PANTHER" id="PTHR23309:SF51">
    <property type="entry name" value="3-HYDROXYACYL-COA DEHYDROGENASE-RELATED"/>
    <property type="match status" value="1"/>
</dbReference>
<keyword evidence="9" id="KW-0413">Isomerase</keyword>
<comment type="subcellular location">
    <subcellularLocation>
        <location evidence="1">Peroxisome</location>
    </subcellularLocation>
</comment>
<dbReference type="Proteomes" id="UP000634647">
    <property type="component" value="Unassembled WGS sequence"/>
</dbReference>
<dbReference type="Pfam" id="PF02737">
    <property type="entry name" value="3HCDH_N"/>
    <property type="match status" value="1"/>
</dbReference>
<name>A0AAN4UVL4_9RHOB</name>
<feature type="domain" description="3-hydroxyacyl-CoA dehydrogenase C-terminal" evidence="13">
    <location>
        <begin position="475"/>
        <end position="568"/>
    </location>
</feature>
<evidence type="ECO:0000256" key="8">
    <source>
        <dbReference type="ARBA" id="ARBA00023140"/>
    </source>
</evidence>
<evidence type="ECO:0000256" key="2">
    <source>
        <dbReference type="ARBA" id="ARBA00005005"/>
    </source>
</evidence>
<evidence type="ECO:0000256" key="9">
    <source>
        <dbReference type="ARBA" id="ARBA00023235"/>
    </source>
</evidence>
<dbReference type="InterPro" id="IPR036291">
    <property type="entry name" value="NAD(P)-bd_dom_sf"/>
</dbReference>
<accession>A0AAN4UVL4</accession>
<keyword evidence="4" id="KW-0442">Lipid degradation</keyword>
<dbReference type="Gene3D" id="3.90.226.10">
    <property type="entry name" value="2-enoyl-CoA Hydratase, Chain A, domain 1"/>
    <property type="match status" value="1"/>
</dbReference>
<evidence type="ECO:0000256" key="11">
    <source>
        <dbReference type="ARBA" id="ARBA00023268"/>
    </source>
</evidence>
<evidence type="ECO:0000313" key="16">
    <source>
        <dbReference type="EMBL" id="SDX89728.1"/>
    </source>
</evidence>
<evidence type="ECO:0000256" key="4">
    <source>
        <dbReference type="ARBA" id="ARBA00022963"/>
    </source>
</evidence>
<organism evidence="15 18">
    <name type="scientific">Allgaiera indica</name>
    <dbReference type="NCBI Taxonomy" id="765699"/>
    <lineage>
        <taxon>Bacteria</taxon>
        <taxon>Pseudomonadati</taxon>
        <taxon>Pseudomonadota</taxon>
        <taxon>Alphaproteobacteria</taxon>
        <taxon>Rhodobacterales</taxon>
        <taxon>Paracoccaceae</taxon>
        <taxon>Allgaiera</taxon>
    </lineage>
</organism>
<dbReference type="Proteomes" id="UP000199541">
    <property type="component" value="Unassembled WGS sequence"/>
</dbReference>
<evidence type="ECO:0000256" key="7">
    <source>
        <dbReference type="ARBA" id="ARBA00023098"/>
    </source>
</evidence>
<evidence type="ECO:0000313" key="15">
    <source>
        <dbReference type="EMBL" id="GHE06269.1"/>
    </source>
</evidence>
<comment type="pathway">
    <text evidence="2">Lipid metabolism; fatty acid beta-oxidation.</text>
</comment>
<dbReference type="SUPFAM" id="SSF51735">
    <property type="entry name" value="NAD(P)-binding Rossmann-fold domains"/>
    <property type="match status" value="1"/>
</dbReference>
<gene>
    <name evidence="15" type="ORF">GCM10008024_40090</name>
    <name evidence="16" type="ORF">SAMN05444006_13912</name>
</gene>
<keyword evidence="5" id="KW-0560">Oxidoreductase</keyword>
<dbReference type="GO" id="GO:0016853">
    <property type="term" value="F:isomerase activity"/>
    <property type="evidence" value="ECO:0007669"/>
    <property type="project" value="UniProtKB-KW"/>
</dbReference>
<dbReference type="CDD" id="cd06558">
    <property type="entry name" value="crotonase-like"/>
    <property type="match status" value="1"/>
</dbReference>
<dbReference type="InterPro" id="IPR006108">
    <property type="entry name" value="3HC_DH_C"/>
</dbReference>
<dbReference type="PANTHER" id="PTHR23309">
    <property type="entry name" value="3-HYDROXYACYL-COA DEHYROGENASE"/>
    <property type="match status" value="1"/>
</dbReference>
<dbReference type="GO" id="GO:0070403">
    <property type="term" value="F:NAD+ binding"/>
    <property type="evidence" value="ECO:0007669"/>
    <property type="project" value="InterPro"/>
</dbReference>
<evidence type="ECO:0000256" key="10">
    <source>
        <dbReference type="ARBA" id="ARBA00023239"/>
    </source>
</evidence>
<evidence type="ECO:0000256" key="1">
    <source>
        <dbReference type="ARBA" id="ARBA00004275"/>
    </source>
</evidence>
<dbReference type="Gene3D" id="1.10.1040.50">
    <property type="match status" value="1"/>
</dbReference>
<evidence type="ECO:0000256" key="3">
    <source>
        <dbReference type="ARBA" id="ARBA00022832"/>
    </source>
</evidence>
<keyword evidence="6" id="KW-0520">NAD</keyword>
<keyword evidence="17" id="KW-1185">Reference proteome</keyword>
<evidence type="ECO:0000256" key="6">
    <source>
        <dbReference type="ARBA" id="ARBA00023027"/>
    </source>
</evidence>
<feature type="domain" description="3-hydroxyacyl-CoA dehydrogenase NAD binding" evidence="14">
    <location>
        <begin position="295"/>
        <end position="471"/>
    </location>
</feature>
<reference evidence="15" key="3">
    <citation type="submission" date="2023-06" db="EMBL/GenBank/DDBJ databases">
        <authorList>
            <person name="Sun Q."/>
            <person name="Zhou Y."/>
        </authorList>
    </citation>
    <scope>NUCLEOTIDE SEQUENCE</scope>
    <source>
        <strain evidence="15">CGMCC 1.10859</strain>
    </source>
</reference>
<dbReference type="EMBL" id="FNOB01000039">
    <property type="protein sequence ID" value="SDX89728.1"/>
    <property type="molecule type" value="Genomic_DNA"/>
</dbReference>
<evidence type="ECO:0000256" key="12">
    <source>
        <dbReference type="ARBA" id="ARBA00049556"/>
    </source>
</evidence>
<feature type="domain" description="3-hydroxyacyl-CoA dehydrogenase C-terminal" evidence="13">
    <location>
        <begin position="606"/>
        <end position="688"/>
    </location>
</feature>
<dbReference type="SUPFAM" id="SSF52096">
    <property type="entry name" value="ClpP/crotonase"/>
    <property type="match status" value="1"/>
</dbReference>
<keyword evidence="3" id="KW-0276">Fatty acid metabolism</keyword>
<dbReference type="InterPro" id="IPR001753">
    <property type="entry name" value="Enoyl-CoA_hydra/iso"/>
</dbReference>
<dbReference type="InterPro" id="IPR006176">
    <property type="entry name" value="3-OHacyl-CoA_DH_NAD-bd"/>
</dbReference>
<proteinExistence type="predicted"/>
<protein>
    <submittedName>
        <fullName evidence="16">3-hydroxyacyl-CoA dehydrogenase</fullName>
    </submittedName>
    <submittedName>
        <fullName evidence="15">Enoyl-CoA hydratase</fullName>
    </submittedName>
</protein>
<dbReference type="GO" id="GO:0016042">
    <property type="term" value="P:lipid catabolic process"/>
    <property type="evidence" value="ECO:0007669"/>
    <property type="project" value="UniProtKB-KW"/>
</dbReference>
<evidence type="ECO:0000313" key="17">
    <source>
        <dbReference type="Proteomes" id="UP000199541"/>
    </source>
</evidence>
<dbReference type="GO" id="GO:0004300">
    <property type="term" value="F:enoyl-CoA hydratase activity"/>
    <property type="evidence" value="ECO:0007669"/>
    <property type="project" value="UniProtKB-ARBA"/>
</dbReference>
<evidence type="ECO:0000259" key="13">
    <source>
        <dbReference type="Pfam" id="PF00725"/>
    </source>
</evidence>
<dbReference type="GO" id="GO:0006631">
    <property type="term" value="P:fatty acid metabolic process"/>
    <property type="evidence" value="ECO:0007669"/>
    <property type="project" value="UniProtKB-KW"/>
</dbReference>
<dbReference type="Pfam" id="PF00378">
    <property type="entry name" value="ECH_1"/>
    <property type="match status" value="1"/>
</dbReference>
<evidence type="ECO:0000259" key="14">
    <source>
        <dbReference type="Pfam" id="PF02737"/>
    </source>
</evidence>
<dbReference type="AlphaFoldDB" id="A0AAN4UVL4"/>
<dbReference type="FunFam" id="3.40.50.720:FF:000009">
    <property type="entry name" value="Fatty oxidation complex, alpha subunit"/>
    <property type="match status" value="1"/>
</dbReference>
<keyword evidence="7" id="KW-0443">Lipid metabolism</keyword>
<dbReference type="GO" id="GO:0003857">
    <property type="term" value="F:(3S)-3-hydroxyacyl-CoA dehydrogenase (NAD+) activity"/>
    <property type="evidence" value="ECO:0007669"/>
    <property type="project" value="UniProtKB-EC"/>
</dbReference>
<dbReference type="InterPro" id="IPR008927">
    <property type="entry name" value="6-PGluconate_DH-like_C_sf"/>
</dbReference>
<dbReference type="RefSeq" id="WP_035840712.1">
    <property type="nucleotide sequence ID" value="NZ_BNAB01000036.1"/>
</dbReference>
<dbReference type="SUPFAM" id="SSF48179">
    <property type="entry name" value="6-phosphogluconate dehydrogenase C-terminal domain-like"/>
    <property type="match status" value="2"/>
</dbReference>